<dbReference type="Gene3D" id="2.60.40.420">
    <property type="entry name" value="Cupredoxins - blue copper proteins"/>
    <property type="match status" value="1"/>
</dbReference>
<evidence type="ECO:0000256" key="10">
    <source>
        <dbReference type="ARBA" id="ARBA00022723"/>
    </source>
</evidence>
<proteinExistence type="inferred from homology"/>
<evidence type="ECO:0000256" key="12">
    <source>
        <dbReference type="ARBA" id="ARBA00022967"/>
    </source>
</evidence>
<keyword evidence="6" id="KW-0813">Transport</keyword>
<keyword evidence="15" id="KW-0186">Copper</keyword>
<keyword evidence="10" id="KW-0479">Metal-binding</keyword>
<keyword evidence="14 21" id="KW-1133">Transmembrane helix</keyword>
<reference evidence="25" key="1">
    <citation type="submission" date="2017-01" db="EMBL/GenBank/DDBJ databases">
        <authorList>
            <person name="Varghese N."/>
            <person name="Submissions S."/>
        </authorList>
    </citation>
    <scope>NUCLEOTIDE SEQUENCE [LARGE SCALE GENOMIC DNA]</scope>
    <source>
        <strain evidence="25">ATCC 12950</strain>
    </source>
</reference>
<evidence type="ECO:0000256" key="19">
    <source>
        <dbReference type="ARBA" id="ARBA00031399"/>
    </source>
</evidence>
<dbReference type="SUPFAM" id="SSF49503">
    <property type="entry name" value="Cupredoxins"/>
    <property type="match status" value="1"/>
</dbReference>
<dbReference type="InterPro" id="IPR001505">
    <property type="entry name" value="Copper_CuA"/>
</dbReference>
<dbReference type="AlphaFoldDB" id="A0A1N6R2J7"/>
<dbReference type="PRINTS" id="PR01166">
    <property type="entry name" value="CYCOXIDASEII"/>
</dbReference>
<evidence type="ECO:0000256" key="4">
    <source>
        <dbReference type="ARBA" id="ARBA00007866"/>
    </source>
</evidence>
<evidence type="ECO:0000256" key="13">
    <source>
        <dbReference type="ARBA" id="ARBA00022982"/>
    </source>
</evidence>
<dbReference type="NCBIfam" id="TIGR02866">
    <property type="entry name" value="CoxB"/>
    <property type="match status" value="1"/>
</dbReference>
<evidence type="ECO:0000256" key="20">
    <source>
        <dbReference type="ARBA" id="ARBA00047816"/>
    </source>
</evidence>
<dbReference type="FunFam" id="1.10.287.90:FF:000003">
    <property type="entry name" value="Cytochrome C oxidase subunit II"/>
    <property type="match status" value="1"/>
</dbReference>
<evidence type="ECO:0000313" key="24">
    <source>
        <dbReference type="EMBL" id="SIQ22836.1"/>
    </source>
</evidence>
<evidence type="ECO:0000256" key="8">
    <source>
        <dbReference type="ARBA" id="ARBA00022660"/>
    </source>
</evidence>
<sequence>MSPTRRTTRRPWARRRLPGAAALALLVASGTACSNQAIDQWSRGGMPEGVTKQAGIVQTLWNGSWIAALATGVVVWGLILWACIFHRKKKNSPDQLPPQVRYNLPIEILYTVVPVIMVAVFFYFTARDETEITRITKAAPVKVAVEGYQWSWRFTTEYQGQKAVVAGVPVDLSKQSAENPQGPQLVLPVNTQVQFDLHSPDVIHSFWVPAFLFKQDVFPGNVHNRFQITTLDKTGVFVGRCAELCGTDHSKMLFSVKLVPQAEFDQYIKSQAGSAQ</sequence>
<feature type="domain" description="Cytochrome oxidase subunit II copper A binding" evidence="23">
    <location>
        <begin position="138"/>
        <end position="270"/>
    </location>
</feature>
<comment type="catalytic activity">
    <reaction evidence="20">
        <text>4 Fe(II)-[cytochrome c] + O2 + 8 H(+)(in) = 4 Fe(III)-[cytochrome c] + 2 H2O + 4 H(+)(out)</text>
        <dbReference type="Rhea" id="RHEA:11436"/>
        <dbReference type="Rhea" id="RHEA-COMP:10350"/>
        <dbReference type="Rhea" id="RHEA-COMP:14399"/>
        <dbReference type="ChEBI" id="CHEBI:15377"/>
        <dbReference type="ChEBI" id="CHEBI:15378"/>
        <dbReference type="ChEBI" id="CHEBI:15379"/>
        <dbReference type="ChEBI" id="CHEBI:29033"/>
        <dbReference type="ChEBI" id="CHEBI:29034"/>
        <dbReference type="EC" id="7.1.1.9"/>
    </reaction>
</comment>
<keyword evidence="25" id="KW-1185">Reference proteome</keyword>
<dbReference type="GO" id="GO:0042773">
    <property type="term" value="P:ATP synthesis coupled electron transport"/>
    <property type="evidence" value="ECO:0007669"/>
    <property type="project" value="TreeGrafter"/>
</dbReference>
<feature type="transmembrane region" description="Helical" evidence="21">
    <location>
        <begin position="106"/>
        <end position="126"/>
    </location>
</feature>
<dbReference type="EC" id="7.1.1.9" evidence="5"/>
<dbReference type="InterPro" id="IPR036257">
    <property type="entry name" value="Cyt_c_oxidase_su2_TM_sf"/>
</dbReference>
<dbReference type="PANTHER" id="PTHR22888">
    <property type="entry name" value="CYTOCHROME C OXIDASE, SUBUNIT II"/>
    <property type="match status" value="1"/>
</dbReference>
<evidence type="ECO:0000256" key="5">
    <source>
        <dbReference type="ARBA" id="ARBA00012949"/>
    </source>
</evidence>
<keyword evidence="8" id="KW-0679">Respiratory chain</keyword>
<keyword evidence="7" id="KW-1003">Cell membrane</keyword>
<feature type="transmembrane region" description="Helical" evidence="21">
    <location>
        <begin position="65"/>
        <end position="85"/>
    </location>
</feature>
<name>A0A1N6R2J7_9ACTN</name>
<evidence type="ECO:0000256" key="11">
    <source>
        <dbReference type="ARBA" id="ARBA00022729"/>
    </source>
</evidence>
<dbReference type="Proteomes" id="UP000186096">
    <property type="component" value="Unassembled WGS sequence"/>
</dbReference>
<keyword evidence="12" id="KW-1278">Translocase</keyword>
<evidence type="ECO:0000256" key="15">
    <source>
        <dbReference type="ARBA" id="ARBA00023008"/>
    </source>
</evidence>
<dbReference type="Gene3D" id="1.10.287.90">
    <property type="match status" value="1"/>
</dbReference>
<comment type="cofactor">
    <cofactor evidence="1">
        <name>Cu cation</name>
        <dbReference type="ChEBI" id="CHEBI:23378"/>
    </cofactor>
</comment>
<keyword evidence="13" id="KW-0249">Electron transport</keyword>
<dbReference type="GO" id="GO:0005886">
    <property type="term" value="C:plasma membrane"/>
    <property type="evidence" value="ECO:0007669"/>
    <property type="project" value="UniProtKB-SubCell"/>
</dbReference>
<evidence type="ECO:0000256" key="2">
    <source>
        <dbReference type="ARBA" id="ARBA00001971"/>
    </source>
</evidence>
<evidence type="ECO:0000256" key="22">
    <source>
        <dbReference type="SAM" id="SignalP"/>
    </source>
</evidence>
<dbReference type="GO" id="GO:0005507">
    <property type="term" value="F:copper ion binding"/>
    <property type="evidence" value="ECO:0007669"/>
    <property type="project" value="InterPro"/>
</dbReference>
<evidence type="ECO:0000313" key="25">
    <source>
        <dbReference type="Proteomes" id="UP000186096"/>
    </source>
</evidence>
<keyword evidence="16 21" id="KW-0472">Membrane</keyword>
<evidence type="ECO:0000256" key="14">
    <source>
        <dbReference type="ARBA" id="ARBA00022989"/>
    </source>
</evidence>
<keyword evidence="11 22" id="KW-0732">Signal</keyword>
<feature type="signal peptide" evidence="22">
    <location>
        <begin position="1"/>
        <end position="34"/>
    </location>
</feature>
<feature type="chain" id="PRO_5039026982" description="cytochrome-c oxidase" evidence="22">
    <location>
        <begin position="35"/>
        <end position="276"/>
    </location>
</feature>
<evidence type="ECO:0000256" key="9">
    <source>
        <dbReference type="ARBA" id="ARBA00022692"/>
    </source>
</evidence>
<dbReference type="PANTHER" id="PTHR22888:SF9">
    <property type="entry name" value="CYTOCHROME C OXIDASE SUBUNIT 2"/>
    <property type="match status" value="1"/>
</dbReference>
<comment type="similarity">
    <text evidence="4">Belongs to the cytochrome c oxidase subunit 2 family.</text>
</comment>
<evidence type="ECO:0000256" key="18">
    <source>
        <dbReference type="ARBA" id="ARBA00031389"/>
    </source>
</evidence>
<dbReference type="PROSITE" id="PS00078">
    <property type="entry name" value="COX2"/>
    <property type="match status" value="1"/>
</dbReference>
<dbReference type="EMBL" id="FTNI01000001">
    <property type="protein sequence ID" value="SIQ22836.1"/>
    <property type="molecule type" value="Genomic_DNA"/>
</dbReference>
<evidence type="ECO:0000259" key="23">
    <source>
        <dbReference type="PROSITE" id="PS50857"/>
    </source>
</evidence>
<accession>A0A1N6R2J7</accession>
<dbReference type="SUPFAM" id="SSF81464">
    <property type="entry name" value="Cytochrome c oxidase subunit II-like, transmembrane region"/>
    <property type="match status" value="1"/>
</dbReference>
<evidence type="ECO:0000256" key="3">
    <source>
        <dbReference type="ARBA" id="ARBA00004651"/>
    </source>
</evidence>
<evidence type="ECO:0000256" key="16">
    <source>
        <dbReference type="ARBA" id="ARBA00023136"/>
    </source>
</evidence>
<dbReference type="InterPro" id="IPR014222">
    <property type="entry name" value="Cyt_c_oxidase_su2"/>
</dbReference>
<keyword evidence="9 21" id="KW-0812">Transmembrane</keyword>
<dbReference type="GO" id="GO:0004129">
    <property type="term" value="F:cytochrome-c oxidase activity"/>
    <property type="evidence" value="ECO:0007669"/>
    <property type="project" value="UniProtKB-EC"/>
</dbReference>
<dbReference type="InterPro" id="IPR045187">
    <property type="entry name" value="CcO_II"/>
</dbReference>
<dbReference type="InterPro" id="IPR002429">
    <property type="entry name" value="CcO_II-like_C"/>
</dbReference>
<dbReference type="InterPro" id="IPR008972">
    <property type="entry name" value="Cupredoxin"/>
</dbReference>
<comment type="cofactor">
    <cofactor evidence="2">
        <name>heme</name>
        <dbReference type="ChEBI" id="CHEBI:30413"/>
    </cofactor>
</comment>
<comment type="function">
    <text evidence="17">Subunits I and II form the functional core of the enzyme complex. Electrons originating in cytochrome c are transferred via heme a and Cu(A) to the binuclear center formed by heme a3 and Cu(B).</text>
</comment>
<dbReference type="PROSITE" id="PS50857">
    <property type="entry name" value="COX2_CUA"/>
    <property type="match status" value="1"/>
</dbReference>
<organism evidence="24 25">
    <name type="scientific">Microbispora rosea</name>
    <dbReference type="NCBI Taxonomy" id="58117"/>
    <lineage>
        <taxon>Bacteria</taxon>
        <taxon>Bacillati</taxon>
        <taxon>Actinomycetota</taxon>
        <taxon>Actinomycetes</taxon>
        <taxon>Streptosporangiales</taxon>
        <taxon>Streptosporangiaceae</taxon>
        <taxon>Microbispora</taxon>
    </lineage>
</organism>
<evidence type="ECO:0000256" key="6">
    <source>
        <dbReference type="ARBA" id="ARBA00022448"/>
    </source>
</evidence>
<evidence type="ECO:0000256" key="17">
    <source>
        <dbReference type="ARBA" id="ARBA00024688"/>
    </source>
</evidence>
<evidence type="ECO:0000256" key="21">
    <source>
        <dbReference type="SAM" id="Phobius"/>
    </source>
</evidence>
<dbReference type="PROSITE" id="PS51257">
    <property type="entry name" value="PROKAR_LIPOPROTEIN"/>
    <property type="match status" value="1"/>
</dbReference>
<dbReference type="OrthoDB" id="9781261at2"/>
<protein>
    <recommendedName>
        <fullName evidence="5">cytochrome-c oxidase</fullName>
        <ecNumber evidence="5">7.1.1.9</ecNumber>
    </recommendedName>
    <alternativeName>
        <fullName evidence="19">Cytochrome aa3 subunit 2</fullName>
    </alternativeName>
    <alternativeName>
        <fullName evidence="18">Cytochrome c oxidase polypeptide II</fullName>
    </alternativeName>
</protein>
<evidence type="ECO:0000256" key="7">
    <source>
        <dbReference type="ARBA" id="ARBA00022475"/>
    </source>
</evidence>
<evidence type="ECO:0000256" key="1">
    <source>
        <dbReference type="ARBA" id="ARBA00001935"/>
    </source>
</evidence>
<gene>
    <name evidence="24" type="ORF">SAMN05421833_101206</name>
</gene>
<dbReference type="Pfam" id="PF00116">
    <property type="entry name" value="COX2"/>
    <property type="match status" value="1"/>
</dbReference>
<dbReference type="GO" id="GO:0016491">
    <property type="term" value="F:oxidoreductase activity"/>
    <property type="evidence" value="ECO:0007669"/>
    <property type="project" value="InterPro"/>
</dbReference>
<comment type="subcellular location">
    <subcellularLocation>
        <location evidence="3">Cell membrane</location>
        <topology evidence="3">Multi-pass membrane protein</topology>
    </subcellularLocation>
</comment>
<dbReference type="STRING" id="58117.SAMN05421833_101206"/>